<evidence type="ECO:0000313" key="3">
    <source>
        <dbReference type="EMBL" id="KUK18074.1"/>
    </source>
</evidence>
<proteinExistence type="predicted"/>
<dbReference type="Pfam" id="PF18481">
    <property type="entry name" value="DUF5616"/>
    <property type="match status" value="1"/>
</dbReference>
<accession>A0A101EMF7</accession>
<dbReference type="PATRIC" id="fig|172049.5.peg.1351"/>
<dbReference type="PANTHER" id="PTHR42252:SF1">
    <property type="entry name" value="DUF434 DOMAIN-CONTAINING PROTEIN"/>
    <property type="match status" value="1"/>
</dbReference>
<evidence type="ECO:0008006" key="5">
    <source>
        <dbReference type="Google" id="ProtNLM"/>
    </source>
</evidence>
<dbReference type="EMBL" id="LGFD01000008">
    <property type="protein sequence ID" value="KUK18074.1"/>
    <property type="molecule type" value="Genomic_DNA"/>
</dbReference>
<dbReference type="AlphaFoldDB" id="A0A101EMF7"/>
<protein>
    <recommendedName>
        <fullName evidence="5">DUF434 domain-containing protein</fullName>
    </recommendedName>
</protein>
<evidence type="ECO:0000259" key="2">
    <source>
        <dbReference type="Pfam" id="PF18481"/>
    </source>
</evidence>
<reference evidence="4" key="1">
    <citation type="journal article" date="2015" name="MBio">
        <title>Genome-Resolved Metagenomic Analysis Reveals Roles for Candidate Phyla and Other Microbial Community Members in Biogeochemical Transformations in Oil Reservoirs.</title>
        <authorList>
            <person name="Hu P."/>
            <person name="Tom L."/>
            <person name="Singh A."/>
            <person name="Thomas B.C."/>
            <person name="Baker B.J."/>
            <person name="Piceno Y.M."/>
            <person name="Andersen G.L."/>
            <person name="Banfield J.F."/>
        </authorList>
    </citation>
    <scope>NUCLEOTIDE SEQUENCE [LARGE SCALE GENOMIC DNA]</scope>
</reference>
<dbReference type="InterPro" id="IPR007368">
    <property type="entry name" value="DUF434"/>
</dbReference>
<dbReference type="Pfam" id="PF04256">
    <property type="entry name" value="DUF434"/>
    <property type="match status" value="1"/>
</dbReference>
<gene>
    <name evidence="3" type="ORF">XD54_0581</name>
</gene>
<dbReference type="PANTHER" id="PTHR42252">
    <property type="entry name" value="DUF5616 DOMAIN-CONTAINING PROTEIN"/>
    <property type="match status" value="1"/>
</dbReference>
<feature type="domain" description="DUF5616" evidence="2">
    <location>
        <begin position="64"/>
        <end position="197"/>
    </location>
</feature>
<dbReference type="Proteomes" id="UP000053911">
    <property type="component" value="Unassembled WGS sequence"/>
</dbReference>
<evidence type="ECO:0000313" key="4">
    <source>
        <dbReference type="Proteomes" id="UP000053911"/>
    </source>
</evidence>
<evidence type="ECO:0000259" key="1">
    <source>
        <dbReference type="Pfam" id="PF04256"/>
    </source>
</evidence>
<feature type="domain" description="DUF434" evidence="1">
    <location>
        <begin position="4"/>
        <end position="58"/>
    </location>
</feature>
<dbReference type="InterPro" id="IPR041652">
    <property type="entry name" value="DUF5616"/>
</dbReference>
<comment type="caution">
    <text evidence="3">The sequence shown here is derived from an EMBL/GenBank/DDBJ whole genome shotgun (WGS) entry which is preliminary data.</text>
</comment>
<organism evidence="3 4">
    <name type="scientific">Thermococcus sibiricus</name>
    <dbReference type="NCBI Taxonomy" id="172049"/>
    <lineage>
        <taxon>Archaea</taxon>
        <taxon>Methanobacteriati</taxon>
        <taxon>Methanobacteriota</taxon>
        <taxon>Thermococci</taxon>
        <taxon>Thermococcales</taxon>
        <taxon>Thermococcaceae</taxon>
        <taxon>Thermococcus</taxon>
    </lineage>
</organism>
<name>A0A101EMF7_9EURY</name>
<sequence>MSSLLLAYEDLKYLLNRGYRKKYALEFVANHYLLTSKERYFLMRCVFSDKEIEERKRKLVKEDGLRGEIIGIDGFNVLITLESLLEGKAILCEDGFLRDLKHQRGYRLHENTSKILELLVGFLSNIGVKEVWFLYDSPVSRSGEIANLTEEIMVNFKVPGKVELSKAPDHDLKRFEVVASSDIAVIQKVPLVVDIPKMIAEDKGLRWISFFEILENPHLLKS</sequence>